<organism evidence="2 3">
    <name type="scientific">Romanomermis culicivorax</name>
    <name type="common">Nematode worm</name>
    <dbReference type="NCBI Taxonomy" id="13658"/>
    <lineage>
        <taxon>Eukaryota</taxon>
        <taxon>Metazoa</taxon>
        <taxon>Ecdysozoa</taxon>
        <taxon>Nematoda</taxon>
        <taxon>Enoplea</taxon>
        <taxon>Dorylaimia</taxon>
        <taxon>Mermithida</taxon>
        <taxon>Mermithoidea</taxon>
        <taxon>Mermithidae</taxon>
        <taxon>Romanomermis</taxon>
    </lineage>
</organism>
<dbReference type="WBParaSite" id="nRc.2.0.1.t31321-RA">
    <property type="protein sequence ID" value="nRc.2.0.1.t31321-RA"/>
    <property type="gene ID" value="nRc.2.0.1.g31321"/>
</dbReference>
<evidence type="ECO:0000313" key="3">
    <source>
        <dbReference type="WBParaSite" id="nRc.2.0.1.t31321-RA"/>
    </source>
</evidence>
<protein>
    <submittedName>
        <fullName evidence="3">Uncharacterized protein</fullName>
    </submittedName>
</protein>
<name>A0A915JXY9_ROMCU</name>
<dbReference type="Proteomes" id="UP000887565">
    <property type="component" value="Unplaced"/>
</dbReference>
<evidence type="ECO:0000313" key="2">
    <source>
        <dbReference type="Proteomes" id="UP000887565"/>
    </source>
</evidence>
<feature type="region of interest" description="Disordered" evidence="1">
    <location>
        <begin position="1"/>
        <end position="26"/>
    </location>
</feature>
<evidence type="ECO:0000256" key="1">
    <source>
        <dbReference type="SAM" id="MobiDB-lite"/>
    </source>
</evidence>
<dbReference type="AlphaFoldDB" id="A0A915JXY9"/>
<proteinExistence type="predicted"/>
<keyword evidence="2" id="KW-1185">Reference proteome</keyword>
<reference evidence="3" key="1">
    <citation type="submission" date="2022-11" db="UniProtKB">
        <authorList>
            <consortium name="WormBaseParasite"/>
        </authorList>
    </citation>
    <scope>IDENTIFICATION</scope>
</reference>
<accession>A0A915JXY9</accession>
<sequence length="89" mass="9918">MLLNNESGKQVVDVPDQNPPPKIHTMTGNFSVRRLRLPLVSPVLGSLKKSFNVVKRPGTQMFNRADGNILIATDQREGCFHVSVHEQPN</sequence>